<keyword evidence="2" id="KW-1133">Transmembrane helix</keyword>
<dbReference type="OrthoDB" id="6501821at2759"/>
<dbReference type="PANTHER" id="PTHR47327:SF2">
    <property type="entry name" value="FI18240P1-RELATED"/>
    <property type="match status" value="1"/>
</dbReference>
<organism evidence="4 5">
    <name type="scientific">Leptotrombidium deliense</name>
    <dbReference type="NCBI Taxonomy" id="299467"/>
    <lineage>
        <taxon>Eukaryota</taxon>
        <taxon>Metazoa</taxon>
        <taxon>Ecdysozoa</taxon>
        <taxon>Arthropoda</taxon>
        <taxon>Chelicerata</taxon>
        <taxon>Arachnida</taxon>
        <taxon>Acari</taxon>
        <taxon>Acariformes</taxon>
        <taxon>Trombidiformes</taxon>
        <taxon>Prostigmata</taxon>
        <taxon>Anystina</taxon>
        <taxon>Parasitengona</taxon>
        <taxon>Trombiculoidea</taxon>
        <taxon>Trombiculidae</taxon>
        <taxon>Leptotrombidium</taxon>
    </lineage>
</organism>
<dbReference type="AlphaFoldDB" id="A0A443SQ27"/>
<keyword evidence="5" id="KW-1185">Reference proteome</keyword>
<accession>A0A443SQ27</accession>
<sequence length="298" mass="33615">MVKSEVITSPNVSMAILDETGNTIDVARIGDPLVLKFQITEKESPFEIFIQELIAIDGNDNSEITLIDRNGCPTDTAVMSAVKKSAPDYNGKSVQTTFQAFKFPASDMVQFRALITPCLPTCKPAHCVHWDYESAANQQSLSFGRRKRDVNSTSKDELLVVGAILIDDSAVGDAQSAAQTSKHKKVENMDKKYISYISNKELNDSLRSNDSHCFDILSIILVCAIFLIAQLVLIVVWFVIWRKTKVFREYCGFFDYKKQWEQQQQQQFLYNTMRRANSSCSSGHKCRYPDLFITGNSC</sequence>
<keyword evidence="1" id="KW-1015">Disulfide bond</keyword>
<gene>
    <name evidence="4" type="ORF">B4U80_07752</name>
</gene>
<name>A0A443SQ27_9ACAR</name>
<dbReference type="GO" id="GO:0009653">
    <property type="term" value="P:anatomical structure morphogenesis"/>
    <property type="evidence" value="ECO:0007669"/>
    <property type="project" value="TreeGrafter"/>
</dbReference>
<evidence type="ECO:0000256" key="1">
    <source>
        <dbReference type="ARBA" id="ARBA00023157"/>
    </source>
</evidence>
<dbReference type="VEuPathDB" id="VectorBase:LDEU002448"/>
<dbReference type="InterPro" id="IPR055355">
    <property type="entry name" value="ZP-C"/>
</dbReference>
<proteinExistence type="predicted"/>
<feature type="domain" description="ZP" evidence="3">
    <location>
        <begin position="1"/>
        <end position="134"/>
    </location>
</feature>
<evidence type="ECO:0000256" key="2">
    <source>
        <dbReference type="SAM" id="Phobius"/>
    </source>
</evidence>
<dbReference type="PANTHER" id="PTHR47327">
    <property type="entry name" value="FI18240P1-RELATED"/>
    <property type="match status" value="1"/>
</dbReference>
<dbReference type="STRING" id="299467.A0A443SQ27"/>
<evidence type="ECO:0000313" key="4">
    <source>
        <dbReference type="EMBL" id="RWS29592.1"/>
    </source>
</evidence>
<dbReference type="PROSITE" id="PS51034">
    <property type="entry name" value="ZP_2"/>
    <property type="match status" value="1"/>
</dbReference>
<keyword evidence="2" id="KW-0472">Membrane</keyword>
<protein>
    <recommendedName>
        <fullName evidence="3">ZP domain-containing protein</fullName>
    </recommendedName>
</protein>
<dbReference type="EMBL" id="NCKV01000847">
    <property type="protein sequence ID" value="RWS29592.1"/>
    <property type="molecule type" value="Genomic_DNA"/>
</dbReference>
<dbReference type="InterPro" id="IPR001507">
    <property type="entry name" value="ZP_dom"/>
</dbReference>
<dbReference type="Pfam" id="PF00100">
    <property type="entry name" value="Zona_pellucida"/>
    <property type="match status" value="1"/>
</dbReference>
<reference evidence="4 5" key="1">
    <citation type="journal article" date="2018" name="Gigascience">
        <title>Genomes of trombidid mites reveal novel predicted allergens and laterally-transferred genes associated with secondary metabolism.</title>
        <authorList>
            <person name="Dong X."/>
            <person name="Chaisiri K."/>
            <person name="Xia D."/>
            <person name="Armstrong S.D."/>
            <person name="Fang Y."/>
            <person name="Donnelly M.J."/>
            <person name="Kadowaki T."/>
            <person name="McGarry J.W."/>
            <person name="Darby A.C."/>
            <person name="Makepeace B.L."/>
        </authorList>
    </citation>
    <scope>NUCLEOTIDE SEQUENCE [LARGE SCALE GENOMIC DNA]</scope>
    <source>
        <strain evidence="4">UoL-UT</strain>
    </source>
</reference>
<evidence type="ECO:0000313" key="5">
    <source>
        <dbReference type="Proteomes" id="UP000288716"/>
    </source>
</evidence>
<dbReference type="Gene3D" id="2.60.40.4100">
    <property type="entry name" value="Zona pellucida, ZP-C domain"/>
    <property type="match status" value="1"/>
</dbReference>
<evidence type="ECO:0000259" key="3">
    <source>
        <dbReference type="PROSITE" id="PS51034"/>
    </source>
</evidence>
<dbReference type="Proteomes" id="UP000288716">
    <property type="component" value="Unassembled WGS sequence"/>
</dbReference>
<dbReference type="InterPro" id="IPR042235">
    <property type="entry name" value="ZP-C_dom"/>
</dbReference>
<keyword evidence="2" id="KW-0812">Transmembrane</keyword>
<dbReference type="InterPro" id="IPR052774">
    <property type="entry name" value="Celegans_DevNeuronal_Protein"/>
</dbReference>
<feature type="transmembrane region" description="Helical" evidence="2">
    <location>
        <begin position="216"/>
        <end position="240"/>
    </location>
</feature>
<comment type="caution">
    <text evidence="4">The sequence shown here is derived from an EMBL/GenBank/DDBJ whole genome shotgun (WGS) entry which is preliminary data.</text>
</comment>